<keyword evidence="3" id="KW-1185">Reference proteome</keyword>
<organism evidence="2 3">
    <name type="scientific">Corynespora cassiicola Philippines</name>
    <dbReference type="NCBI Taxonomy" id="1448308"/>
    <lineage>
        <taxon>Eukaryota</taxon>
        <taxon>Fungi</taxon>
        <taxon>Dikarya</taxon>
        <taxon>Ascomycota</taxon>
        <taxon>Pezizomycotina</taxon>
        <taxon>Dothideomycetes</taxon>
        <taxon>Pleosporomycetidae</taxon>
        <taxon>Pleosporales</taxon>
        <taxon>Corynesporascaceae</taxon>
        <taxon>Corynespora</taxon>
    </lineage>
</organism>
<reference evidence="2 3" key="1">
    <citation type="journal article" date="2018" name="Front. Microbiol.">
        <title>Genome-Wide Analysis of Corynespora cassiicola Leaf Fall Disease Putative Effectors.</title>
        <authorList>
            <person name="Lopez D."/>
            <person name="Ribeiro S."/>
            <person name="Label P."/>
            <person name="Fumanal B."/>
            <person name="Venisse J.S."/>
            <person name="Kohler A."/>
            <person name="de Oliveira R.R."/>
            <person name="Labutti K."/>
            <person name="Lipzen A."/>
            <person name="Lail K."/>
            <person name="Bauer D."/>
            <person name="Ohm R.A."/>
            <person name="Barry K.W."/>
            <person name="Spatafora J."/>
            <person name="Grigoriev I.V."/>
            <person name="Martin F.M."/>
            <person name="Pujade-Renaud V."/>
        </authorList>
    </citation>
    <scope>NUCLEOTIDE SEQUENCE [LARGE SCALE GENOMIC DNA]</scope>
    <source>
        <strain evidence="2 3">Philippines</strain>
    </source>
</reference>
<dbReference type="EMBL" id="KZ678132">
    <property type="protein sequence ID" value="PSN69624.1"/>
    <property type="molecule type" value="Genomic_DNA"/>
</dbReference>
<gene>
    <name evidence="2" type="ORF">BS50DRAFT_292198</name>
</gene>
<protein>
    <submittedName>
        <fullName evidence="2">Uncharacterized protein</fullName>
    </submittedName>
</protein>
<evidence type="ECO:0000313" key="3">
    <source>
        <dbReference type="Proteomes" id="UP000240883"/>
    </source>
</evidence>
<evidence type="ECO:0000313" key="2">
    <source>
        <dbReference type="EMBL" id="PSN69624.1"/>
    </source>
</evidence>
<dbReference type="AlphaFoldDB" id="A0A2T2NW46"/>
<accession>A0A2T2NW46</accession>
<name>A0A2T2NW46_CORCC</name>
<feature type="compositionally biased region" description="Basic and acidic residues" evidence="1">
    <location>
        <begin position="15"/>
        <end position="31"/>
    </location>
</feature>
<proteinExistence type="predicted"/>
<dbReference type="Proteomes" id="UP000240883">
    <property type="component" value="Unassembled WGS sequence"/>
</dbReference>
<sequence>MPGVDHCRVPVLLISRDDNERPRRPPSRRLDTSVGKRPRNCNPVAIIDAIRPSPDGDSRAWQDGGACGVCIACRYLIRWPRDQRPIVESGRGRTRAGLFRATGVVRWTRMGRREGKSTVPCALCKGALFGISPSEDRGRCPAIRAFILSDDPIFLPDA</sequence>
<feature type="region of interest" description="Disordered" evidence="1">
    <location>
        <begin position="15"/>
        <end position="39"/>
    </location>
</feature>
<evidence type="ECO:0000256" key="1">
    <source>
        <dbReference type="SAM" id="MobiDB-lite"/>
    </source>
</evidence>